<dbReference type="Proteomes" id="UP000192257">
    <property type="component" value="Unassembled WGS sequence"/>
</dbReference>
<evidence type="ECO:0008006" key="5">
    <source>
        <dbReference type="Google" id="ProtNLM"/>
    </source>
</evidence>
<dbReference type="Pfam" id="PF16825">
    <property type="entry name" value="DUF5075"/>
    <property type="match status" value="1"/>
</dbReference>
<keyword evidence="2" id="KW-0732">Signal</keyword>
<organism evidence="3 4">
    <name type="scientific">Trypanosoma theileri</name>
    <dbReference type="NCBI Taxonomy" id="67003"/>
    <lineage>
        <taxon>Eukaryota</taxon>
        <taxon>Discoba</taxon>
        <taxon>Euglenozoa</taxon>
        <taxon>Kinetoplastea</taxon>
        <taxon>Metakinetoplastina</taxon>
        <taxon>Trypanosomatida</taxon>
        <taxon>Trypanosomatidae</taxon>
        <taxon>Trypanosoma</taxon>
    </lineage>
</organism>
<comment type="caution">
    <text evidence="3">The sequence shown here is derived from an EMBL/GenBank/DDBJ whole genome shotgun (WGS) entry which is preliminary data.</text>
</comment>
<reference evidence="3 4" key="1">
    <citation type="submission" date="2017-03" db="EMBL/GenBank/DDBJ databases">
        <title>An alternative strategy for trypanosome survival in the mammalian bloodstream revealed through genome and transcriptome analysis of the ubiquitous bovine parasite Trypanosoma (Megatrypanum) theileri.</title>
        <authorList>
            <person name="Kelly S."/>
            <person name="Ivens A."/>
            <person name="Mott A."/>
            <person name="O'Neill E."/>
            <person name="Emms D."/>
            <person name="Macleod O."/>
            <person name="Voorheis P."/>
            <person name="Matthews J."/>
            <person name="Matthews K."/>
            <person name="Carrington M."/>
        </authorList>
    </citation>
    <scope>NUCLEOTIDE SEQUENCE [LARGE SCALE GENOMIC DNA]</scope>
    <source>
        <strain evidence="3">Edinburgh</strain>
    </source>
</reference>
<dbReference type="OrthoDB" id="251861at2759"/>
<gene>
    <name evidence="3" type="ORF">TM35_000401420</name>
</gene>
<dbReference type="VEuPathDB" id="TriTrypDB:TM35_000401420"/>
<accession>A0A1X0NJF7</accession>
<feature type="transmembrane region" description="Helical" evidence="1">
    <location>
        <begin position="260"/>
        <end position="286"/>
    </location>
</feature>
<dbReference type="EMBL" id="NBCO01000040">
    <property type="protein sequence ID" value="ORC84875.1"/>
    <property type="molecule type" value="Genomic_DNA"/>
</dbReference>
<proteinExistence type="predicted"/>
<protein>
    <recommendedName>
        <fullName evidence="5">Membrane-associated protein</fullName>
    </recommendedName>
</protein>
<name>A0A1X0NJF7_9TRYP</name>
<dbReference type="GeneID" id="39989537"/>
<keyword evidence="1" id="KW-1133">Transmembrane helix</keyword>
<evidence type="ECO:0000313" key="4">
    <source>
        <dbReference type="Proteomes" id="UP000192257"/>
    </source>
</evidence>
<keyword evidence="1" id="KW-0812">Transmembrane</keyword>
<dbReference type="RefSeq" id="XP_028878941.1">
    <property type="nucleotide sequence ID" value="XM_029029757.1"/>
</dbReference>
<sequence>MTGGVHVRTAAAVRTAVLWVSLCMLLQHLGHHPQFTAEAQGSVHFNILRYFTLPNSKFAASFPAGRVDFSNSVEACRTSGGSLVSGQSAAAQNAITVQLKGALPMGQSLSHTYMGGDAMYSVNWEKDPTKQCTRGIQGASLKCIYQWNIGLFTSESVDGQGVSFYRGSLYSVPGAGPVNGYTPFWPSNYPAHGQTFMISRYVSGSGVSSTWYDGYGLASSNAETPAGSYLIVCEVQDSAAVNTTTLPPREAQPSWIQSHWYVPTIIALVVLAAIIGLIILCCCLGGRDEEKYLYPMVIREASDTPLRAREITDNDDDYYNDNDRDVSMVPSQPMAMGNIESANVSVYSGAENDINDDGDVYSEGNR</sequence>
<dbReference type="PANTHER" id="PTHR35613">
    <property type="entry name" value="C-TYPE LECTIN DOMAIN-CONTAINING PROTEIN"/>
    <property type="match status" value="1"/>
</dbReference>
<keyword evidence="1" id="KW-0472">Membrane</keyword>
<evidence type="ECO:0000256" key="2">
    <source>
        <dbReference type="SAM" id="SignalP"/>
    </source>
</evidence>
<dbReference type="AlphaFoldDB" id="A0A1X0NJF7"/>
<dbReference type="PANTHER" id="PTHR35613:SF2">
    <property type="entry name" value="C-TYPE LECTIN DOMAIN-CONTAINING PROTEIN"/>
    <property type="match status" value="1"/>
</dbReference>
<feature type="chain" id="PRO_5012236290" description="Membrane-associated protein" evidence="2">
    <location>
        <begin position="31"/>
        <end position="366"/>
    </location>
</feature>
<feature type="signal peptide" evidence="2">
    <location>
        <begin position="1"/>
        <end position="30"/>
    </location>
</feature>
<keyword evidence="4" id="KW-1185">Reference proteome</keyword>
<evidence type="ECO:0000256" key="1">
    <source>
        <dbReference type="SAM" id="Phobius"/>
    </source>
</evidence>
<dbReference type="InterPro" id="IPR031797">
    <property type="entry name" value="DUF5075"/>
</dbReference>
<dbReference type="STRING" id="67003.A0A1X0NJF7"/>
<evidence type="ECO:0000313" key="3">
    <source>
        <dbReference type="EMBL" id="ORC84875.1"/>
    </source>
</evidence>